<feature type="transmembrane region" description="Helical" evidence="7">
    <location>
        <begin position="289"/>
        <end position="310"/>
    </location>
</feature>
<dbReference type="Proteomes" id="UP000657421">
    <property type="component" value="Unassembled WGS sequence"/>
</dbReference>
<keyword evidence="5 7" id="KW-1133">Transmembrane helix</keyword>
<feature type="transmembrane region" description="Helical" evidence="7">
    <location>
        <begin position="322"/>
        <end position="343"/>
    </location>
</feature>
<protein>
    <submittedName>
        <fullName evidence="8">Dicarboxylate/amino acid:cation symporter</fullName>
    </submittedName>
</protein>
<evidence type="ECO:0000313" key="9">
    <source>
        <dbReference type="Proteomes" id="UP000657421"/>
    </source>
</evidence>
<evidence type="ECO:0000256" key="4">
    <source>
        <dbReference type="ARBA" id="ARBA00022692"/>
    </source>
</evidence>
<keyword evidence="4 7" id="KW-0812">Transmembrane</keyword>
<evidence type="ECO:0000256" key="2">
    <source>
        <dbReference type="ARBA" id="ARBA00022448"/>
    </source>
</evidence>
<gene>
    <name evidence="8" type="ORF">H8716_12505</name>
</gene>
<dbReference type="PANTHER" id="PTHR42865:SF7">
    <property type="entry name" value="PROTON_GLUTAMATE-ASPARTATE SYMPORTER"/>
    <property type="match status" value="1"/>
</dbReference>
<dbReference type="SUPFAM" id="SSF118215">
    <property type="entry name" value="Proton glutamate symport protein"/>
    <property type="match status" value="1"/>
</dbReference>
<feature type="transmembrane region" description="Helical" evidence="7">
    <location>
        <begin position="131"/>
        <end position="157"/>
    </location>
</feature>
<proteinExistence type="predicted"/>
<evidence type="ECO:0000256" key="5">
    <source>
        <dbReference type="ARBA" id="ARBA00022989"/>
    </source>
</evidence>
<dbReference type="Gene3D" id="1.10.3860.10">
    <property type="entry name" value="Sodium:dicarboxylate symporter"/>
    <property type="match status" value="1"/>
</dbReference>
<keyword evidence="2" id="KW-0813">Transport</keyword>
<feature type="transmembrane region" description="Helical" evidence="7">
    <location>
        <begin position="218"/>
        <end position="239"/>
    </location>
</feature>
<feature type="transmembrane region" description="Helical" evidence="7">
    <location>
        <begin position="73"/>
        <end position="97"/>
    </location>
</feature>
<dbReference type="PANTHER" id="PTHR42865">
    <property type="entry name" value="PROTON/GLUTAMATE-ASPARTATE SYMPORTER"/>
    <property type="match status" value="1"/>
</dbReference>
<evidence type="ECO:0000256" key="3">
    <source>
        <dbReference type="ARBA" id="ARBA00022475"/>
    </source>
</evidence>
<dbReference type="InterPro" id="IPR036458">
    <property type="entry name" value="Na:dicarbo_symporter_sf"/>
</dbReference>
<dbReference type="Pfam" id="PF00375">
    <property type="entry name" value="SDF"/>
    <property type="match status" value="1"/>
</dbReference>
<name>A0ABR7NDZ7_9FIRM</name>
<keyword evidence="6 7" id="KW-0472">Membrane</keyword>
<evidence type="ECO:0000256" key="7">
    <source>
        <dbReference type="SAM" id="Phobius"/>
    </source>
</evidence>
<feature type="transmembrane region" description="Helical" evidence="7">
    <location>
        <begin position="349"/>
        <end position="370"/>
    </location>
</feature>
<keyword evidence="9" id="KW-1185">Reference proteome</keyword>
<evidence type="ECO:0000256" key="1">
    <source>
        <dbReference type="ARBA" id="ARBA00004651"/>
    </source>
</evidence>
<dbReference type="PRINTS" id="PR00173">
    <property type="entry name" value="EDTRNSPORT"/>
</dbReference>
<feature type="transmembrane region" description="Helical" evidence="7">
    <location>
        <begin position="39"/>
        <end position="61"/>
    </location>
</feature>
<dbReference type="InterPro" id="IPR001991">
    <property type="entry name" value="Na-dicarboxylate_symporter"/>
</dbReference>
<accession>A0ABR7NDZ7</accession>
<comment type="subcellular location">
    <subcellularLocation>
        <location evidence="1">Cell membrane</location>
        <topology evidence="1">Multi-pass membrane protein</topology>
    </subcellularLocation>
</comment>
<comment type="caution">
    <text evidence="8">The sequence shown here is derived from an EMBL/GenBank/DDBJ whole genome shotgun (WGS) entry which is preliminary data.</text>
</comment>
<sequence>MKTKKLSLTTWIIIATLAGIVFGSIVGPWASNLKFIGTIFIRLIQMSVVCLVMTSVAAAIGGIEGKGAGKMGLVTFICIIVFTMISAGLGLALGLIVKPGVGVTIGTEAAAVEVASASITETLTNFVPTNIFSAMANGDMVPCILFSIFFGVCAGSYGRTSGNDMVMDLVKAINGVIMNIIKIVMNLAPIGIFCLLADVAGGTGFTVILPMLKFLGCLLVGDVIQFLIYGPFTAAFCGVSPAKMPKKYSKMSMMAVTTTSSAICLPTKMEDMVTKFGVDRKVSDFVGPITMSMNSCGAVQCYVLAMLFMSQATGMTFTMSQFAMTILLACLMCMGTIVVPGGMVVTYTFFAATMGLPTEAVAILIGIDWFSGMFRTLMNVDVDVMVGMIVSKVCGVFDKEVYDEKKTVSYENR</sequence>
<keyword evidence="3" id="KW-1003">Cell membrane</keyword>
<dbReference type="RefSeq" id="WP_249309291.1">
    <property type="nucleotide sequence ID" value="NZ_JACRSZ010000013.1"/>
</dbReference>
<reference evidence="8 9" key="1">
    <citation type="submission" date="2020-08" db="EMBL/GenBank/DDBJ databases">
        <title>Genome public.</title>
        <authorList>
            <person name="Liu C."/>
            <person name="Sun Q."/>
        </authorList>
    </citation>
    <scope>NUCLEOTIDE SEQUENCE [LARGE SCALE GENOMIC DNA]</scope>
    <source>
        <strain evidence="8 9">NSJ-46</strain>
    </source>
</reference>
<dbReference type="EMBL" id="JACRSZ010000013">
    <property type="protein sequence ID" value="MBC8573898.1"/>
    <property type="molecule type" value="Genomic_DNA"/>
</dbReference>
<organism evidence="8 9">
    <name type="scientific">Jingyaoa shaoxingensis</name>
    <dbReference type="NCBI Taxonomy" id="2763671"/>
    <lineage>
        <taxon>Bacteria</taxon>
        <taxon>Bacillati</taxon>
        <taxon>Bacillota</taxon>
        <taxon>Clostridia</taxon>
        <taxon>Lachnospirales</taxon>
        <taxon>Lachnospiraceae</taxon>
        <taxon>Jingyaoa</taxon>
    </lineage>
</organism>
<evidence type="ECO:0000313" key="8">
    <source>
        <dbReference type="EMBL" id="MBC8573898.1"/>
    </source>
</evidence>
<evidence type="ECO:0000256" key="6">
    <source>
        <dbReference type="ARBA" id="ARBA00023136"/>
    </source>
</evidence>
<feature type="transmembrane region" description="Helical" evidence="7">
    <location>
        <begin position="187"/>
        <end position="212"/>
    </location>
</feature>